<gene>
    <name evidence="1" type="ORF">EAE97_005475</name>
</gene>
<dbReference type="GeneID" id="62149064"/>
<organism evidence="1 2">
    <name type="scientific">Botrytis byssoidea</name>
    <dbReference type="NCBI Taxonomy" id="139641"/>
    <lineage>
        <taxon>Eukaryota</taxon>
        <taxon>Fungi</taxon>
        <taxon>Dikarya</taxon>
        <taxon>Ascomycota</taxon>
        <taxon>Pezizomycotina</taxon>
        <taxon>Leotiomycetes</taxon>
        <taxon>Helotiales</taxon>
        <taxon>Sclerotiniaceae</taxon>
        <taxon>Botrytis</taxon>
    </lineage>
</organism>
<dbReference type="AlphaFoldDB" id="A0A9P5IKK0"/>
<proteinExistence type="predicted"/>
<name>A0A9P5IKK0_9HELO</name>
<sequence length="77" mass="8501">MNDLGTPTPLPPFIPPNTIQHVTISLTVAESIQYEPSQTHTSLALQPKLSIRVMPVVIHSNKQTNKPTKPHFPITIP</sequence>
<keyword evidence="2" id="KW-1185">Reference proteome</keyword>
<evidence type="ECO:0000313" key="1">
    <source>
        <dbReference type="EMBL" id="KAF7944842.1"/>
    </source>
</evidence>
<reference evidence="1 2" key="1">
    <citation type="journal article" date="2020" name="Genome Biol. Evol.">
        <title>Comparative genomics of Sclerotiniaceae.</title>
        <authorList>
            <person name="Valero Jimenez C.A."/>
            <person name="Steentjes M."/>
            <person name="Scholten O.E."/>
            <person name="Van Kan J.A.L."/>
        </authorList>
    </citation>
    <scope>NUCLEOTIDE SEQUENCE [LARGE SCALE GENOMIC DNA]</scope>
    <source>
        <strain evidence="1 2">MUCL 94</strain>
    </source>
</reference>
<dbReference type="Proteomes" id="UP000710849">
    <property type="component" value="Unassembled WGS sequence"/>
</dbReference>
<dbReference type="RefSeq" id="XP_038733324.1">
    <property type="nucleotide sequence ID" value="XM_038875987.1"/>
</dbReference>
<dbReference type="EMBL" id="RCSW01000009">
    <property type="protein sequence ID" value="KAF7944842.1"/>
    <property type="molecule type" value="Genomic_DNA"/>
</dbReference>
<comment type="caution">
    <text evidence="1">The sequence shown here is derived from an EMBL/GenBank/DDBJ whole genome shotgun (WGS) entry which is preliminary data.</text>
</comment>
<evidence type="ECO:0000313" key="2">
    <source>
        <dbReference type="Proteomes" id="UP000710849"/>
    </source>
</evidence>
<protein>
    <submittedName>
        <fullName evidence="1">Uncharacterized protein</fullName>
    </submittedName>
</protein>
<accession>A0A9P5IKK0</accession>